<reference evidence="1" key="1">
    <citation type="journal article" date="2015" name="Nature">
        <title>Complex archaea that bridge the gap between prokaryotes and eukaryotes.</title>
        <authorList>
            <person name="Spang A."/>
            <person name="Saw J.H."/>
            <person name="Jorgensen S.L."/>
            <person name="Zaremba-Niedzwiedzka K."/>
            <person name="Martijn J."/>
            <person name="Lind A.E."/>
            <person name="van Eijk R."/>
            <person name="Schleper C."/>
            <person name="Guy L."/>
            <person name="Ettema T.J."/>
        </authorList>
    </citation>
    <scope>NUCLEOTIDE SEQUENCE</scope>
</reference>
<gene>
    <name evidence="1" type="ORF">LCGC14_0589720</name>
</gene>
<evidence type="ECO:0000313" key="1">
    <source>
        <dbReference type="EMBL" id="KKN54703.1"/>
    </source>
</evidence>
<name>A0A0F9UM79_9ZZZZ</name>
<dbReference type="AlphaFoldDB" id="A0A0F9UM79"/>
<evidence type="ECO:0008006" key="2">
    <source>
        <dbReference type="Google" id="ProtNLM"/>
    </source>
</evidence>
<organism evidence="1">
    <name type="scientific">marine sediment metagenome</name>
    <dbReference type="NCBI Taxonomy" id="412755"/>
    <lineage>
        <taxon>unclassified sequences</taxon>
        <taxon>metagenomes</taxon>
        <taxon>ecological metagenomes</taxon>
    </lineage>
</organism>
<accession>A0A0F9UM79</accession>
<proteinExistence type="predicted"/>
<sequence>MATKTYTDIQDRVINSLKSLQKGEWFDSMQTYQDYPMLRVAMTMGREKSGKQLSFRIGVGSENEDGHSGLYEDFDVDRPDVMTEGTVDWRNHRKGFAIDERELDPMQDPESLVDDMEVLRNDMWSRTADDFELKSMQVPATSDKLLPFGIPYYVVWEDSSAGKFTADLPGSHTAVAGIDPAVQTAYQNYTATYVNPTRDDLGRRVSRAIRQTNWRPPMNMRGDEKVTHAIYMTQETIENNEIMAANQNDQLGADTQPMLNRSMLARISPTWLPVLDGEAASGSNPVYIINHAYFYPVFKKGWKFREYPPRQAAKQPSAVEVYNLSVYNYACPLRNRQAVVAISAPFGE</sequence>
<protein>
    <recommendedName>
        <fullName evidence="2">Major capsid protein</fullName>
    </recommendedName>
</protein>
<dbReference type="EMBL" id="LAZR01000917">
    <property type="protein sequence ID" value="KKN54703.1"/>
    <property type="molecule type" value="Genomic_DNA"/>
</dbReference>
<comment type="caution">
    <text evidence="1">The sequence shown here is derived from an EMBL/GenBank/DDBJ whole genome shotgun (WGS) entry which is preliminary data.</text>
</comment>